<keyword evidence="1" id="KW-0732">Signal</keyword>
<evidence type="ECO:0000313" key="2">
    <source>
        <dbReference type="EMBL" id="SCX19550.1"/>
    </source>
</evidence>
<name>A0A1G4WBS0_9MYCO</name>
<feature type="chain" id="PRO_5038358562" description="Lipoprotein" evidence="1">
    <location>
        <begin position="22"/>
        <end position="201"/>
    </location>
</feature>
<reference evidence="3" key="1">
    <citation type="submission" date="2016-10" db="EMBL/GenBank/DDBJ databases">
        <authorList>
            <person name="Varghese N."/>
            <person name="Submissions S."/>
        </authorList>
    </citation>
    <scope>NUCLEOTIDE SEQUENCE [LARGE SCALE GENOMIC DNA]</scope>
    <source>
        <strain evidence="3">UNC267MFSha1.1M11</strain>
    </source>
</reference>
<dbReference type="PROSITE" id="PS51257">
    <property type="entry name" value="PROKAR_LIPOPROTEIN"/>
    <property type="match status" value="1"/>
</dbReference>
<proteinExistence type="predicted"/>
<evidence type="ECO:0008006" key="4">
    <source>
        <dbReference type="Google" id="ProtNLM"/>
    </source>
</evidence>
<evidence type="ECO:0000256" key="1">
    <source>
        <dbReference type="SAM" id="SignalP"/>
    </source>
</evidence>
<sequence length="201" mass="20774">MARRKDAARRPWLLPVGAVLAVSACSGPTVINTGEPHTPIATSAPRPTLPSYATNTHLANADEFYATSGDQQAYYFTTPSGRWRCAIIPHAQAGCQAAGAAAMPITGAPTAVTRGDGIQVTPNALVIDRDDDAQFVAAEDDPFVLQPGPAATLPFGTVLAVAGFRCNVQETSGVSCGSEASGKGFTFSTDGYAAVYTDVPQ</sequence>
<accession>A0A1G4WBS0</accession>
<gene>
    <name evidence="2" type="ORF">SAMN02799620_02708</name>
</gene>
<dbReference type="RefSeq" id="WP_090357605.1">
    <property type="nucleotide sequence ID" value="NZ_FMUB01000005.1"/>
</dbReference>
<dbReference type="EMBL" id="FMUB01000005">
    <property type="protein sequence ID" value="SCX19550.1"/>
    <property type="molecule type" value="Genomic_DNA"/>
</dbReference>
<dbReference type="AlphaFoldDB" id="A0A1G4WBS0"/>
<feature type="signal peptide" evidence="1">
    <location>
        <begin position="1"/>
        <end position="21"/>
    </location>
</feature>
<protein>
    <recommendedName>
        <fullName evidence="4">Lipoprotein</fullName>
    </recommendedName>
</protein>
<dbReference type="Proteomes" id="UP000199707">
    <property type="component" value="Unassembled WGS sequence"/>
</dbReference>
<evidence type="ECO:0000313" key="3">
    <source>
        <dbReference type="Proteomes" id="UP000199707"/>
    </source>
</evidence>
<organism evidence="2 3">
    <name type="scientific">Mycolicibacterium fluoranthenivorans</name>
    <dbReference type="NCBI Taxonomy" id="258505"/>
    <lineage>
        <taxon>Bacteria</taxon>
        <taxon>Bacillati</taxon>
        <taxon>Actinomycetota</taxon>
        <taxon>Actinomycetes</taxon>
        <taxon>Mycobacteriales</taxon>
        <taxon>Mycobacteriaceae</taxon>
        <taxon>Mycolicibacterium</taxon>
    </lineage>
</organism>
<dbReference type="STRING" id="1502745.SAMN02799620_02708"/>